<evidence type="ECO:0000313" key="8">
    <source>
        <dbReference type="Proteomes" id="UP000623010"/>
    </source>
</evidence>
<feature type="region of interest" description="Disordered" evidence="5">
    <location>
        <begin position="1"/>
        <end position="24"/>
    </location>
</feature>
<dbReference type="PROSITE" id="PS50893">
    <property type="entry name" value="ABC_TRANSPORTER_2"/>
    <property type="match status" value="1"/>
</dbReference>
<evidence type="ECO:0000256" key="4">
    <source>
        <dbReference type="ARBA" id="ARBA00022840"/>
    </source>
</evidence>
<feature type="compositionally biased region" description="Low complexity" evidence="5">
    <location>
        <begin position="1"/>
        <end position="17"/>
    </location>
</feature>
<dbReference type="SMART" id="SM00382">
    <property type="entry name" value="AAA"/>
    <property type="match status" value="1"/>
</dbReference>
<comment type="caution">
    <text evidence="7">The sequence shown here is derived from an EMBL/GenBank/DDBJ whole genome shotgun (WGS) entry which is preliminary data.</text>
</comment>
<dbReference type="InterPro" id="IPR027417">
    <property type="entry name" value="P-loop_NTPase"/>
</dbReference>
<protein>
    <recommendedName>
        <fullName evidence="6">ABC transporter domain-containing protein</fullName>
    </recommendedName>
</protein>
<keyword evidence="4" id="KW-0067">ATP-binding</keyword>
<dbReference type="GO" id="GO:0016887">
    <property type="term" value="F:ATP hydrolysis activity"/>
    <property type="evidence" value="ECO:0007669"/>
    <property type="project" value="InterPro"/>
</dbReference>
<evidence type="ECO:0000256" key="1">
    <source>
        <dbReference type="ARBA" id="ARBA00005417"/>
    </source>
</evidence>
<keyword evidence="2" id="KW-0813">Transport</keyword>
<reference evidence="7" key="1">
    <citation type="journal article" date="2014" name="Int. J. Syst. Evol. Microbiol.">
        <title>Complete genome sequence of Corynebacterium casei LMG S-19264T (=DSM 44701T), isolated from a smear-ripened cheese.</title>
        <authorList>
            <consortium name="US DOE Joint Genome Institute (JGI-PGF)"/>
            <person name="Walter F."/>
            <person name="Albersmeier A."/>
            <person name="Kalinowski J."/>
            <person name="Ruckert C."/>
        </authorList>
    </citation>
    <scope>NUCLEOTIDE SEQUENCE</scope>
    <source>
        <strain evidence="7">JCM 5016</strain>
    </source>
</reference>
<keyword evidence="3" id="KW-0547">Nucleotide-binding</keyword>
<evidence type="ECO:0000259" key="6">
    <source>
        <dbReference type="PROSITE" id="PS50893"/>
    </source>
</evidence>
<accession>A0A918VNU4</accession>
<feature type="domain" description="ABC transporter" evidence="6">
    <location>
        <begin position="125"/>
        <end position="355"/>
    </location>
</feature>
<evidence type="ECO:0000313" key="7">
    <source>
        <dbReference type="EMBL" id="GHA15933.1"/>
    </source>
</evidence>
<dbReference type="InterPro" id="IPR003439">
    <property type="entry name" value="ABC_transporter-like_ATP-bd"/>
</dbReference>
<comment type="similarity">
    <text evidence="1">Belongs to the ABC transporter superfamily.</text>
</comment>
<dbReference type="PANTHER" id="PTHR43335">
    <property type="entry name" value="ABC TRANSPORTER, ATP-BINDING PROTEIN"/>
    <property type="match status" value="1"/>
</dbReference>
<dbReference type="GO" id="GO:0005524">
    <property type="term" value="F:ATP binding"/>
    <property type="evidence" value="ECO:0007669"/>
    <property type="project" value="UniProtKB-KW"/>
</dbReference>
<gene>
    <name evidence="7" type="ORF">GCM10010389_63060</name>
</gene>
<organism evidence="7 8">
    <name type="scientific">Streptomyces echinoruber</name>
    <dbReference type="NCBI Taxonomy" id="68898"/>
    <lineage>
        <taxon>Bacteria</taxon>
        <taxon>Bacillati</taxon>
        <taxon>Actinomycetota</taxon>
        <taxon>Actinomycetes</taxon>
        <taxon>Kitasatosporales</taxon>
        <taxon>Streptomycetaceae</taxon>
        <taxon>Streptomyces</taxon>
    </lineage>
</organism>
<dbReference type="Proteomes" id="UP000623010">
    <property type="component" value="Unassembled WGS sequence"/>
</dbReference>
<proteinExistence type="inferred from homology"/>
<dbReference type="InterPro" id="IPR003593">
    <property type="entry name" value="AAA+_ATPase"/>
</dbReference>
<sequence length="444" mass="47378">MGREASPSSATHSSTPPERTHRSRAFSTIGSTIGSGIGSGIGSAVRAVSPVTRHHPVSPVARPGPRRPNLAVVGHIVNRACVRARSPFGGVSPTDPYYSSLTPERLCGLTTAVARITTVEDVTVIATEDLSKRFPRVTALDRLTVDIGPGVTGLVGANGAGKSTLIKILLGLSPASEGRAQVLGLDVATRGSAIRERVGYMPEHDCLPPDVSATEFVVHMARMSGLPPTAARERTADTLRHVGLYEERYRPIGGYSTGMKQRVKLAQALVHDPQLVFLDEPTNGLDPVGRDEMLGLIRRIHSDFGISVLVTSHLLGELERTCDHVVVIDGGRLLRSSSTTDFTQTTTTLAIEVTDSDTHPDGIRAVREALHARGVTTHDDGGGLPGAGRTLLLTAQGEETYDLVRDVIADLGLGLVRMEQHRHHISEVFRSSDEHRKEAVGHGG</sequence>
<dbReference type="SUPFAM" id="SSF52540">
    <property type="entry name" value="P-loop containing nucleoside triphosphate hydrolases"/>
    <property type="match status" value="1"/>
</dbReference>
<dbReference type="PANTHER" id="PTHR43335:SF2">
    <property type="entry name" value="ABC TRANSPORTER, ATP-BINDING PROTEIN"/>
    <property type="match status" value="1"/>
</dbReference>
<dbReference type="Pfam" id="PF00005">
    <property type="entry name" value="ABC_tran"/>
    <property type="match status" value="1"/>
</dbReference>
<dbReference type="Gene3D" id="3.40.50.300">
    <property type="entry name" value="P-loop containing nucleotide triphosphate hydrolases"/>
    <property type="match status" value="1"/>
</dbReference>
<keyword evidence="8" id="KW-1185">Reference proteome</keyword>
<dbReference type="CDD" id="cd03230">
    <property type="entry name" value="ABC_DR_subfamily_A"/>
    <property type="match status" value="1"/>
</dbReference>
<evidence type="ECO:0000256" key="5">
    <source>
        <dbReference type="SAM" id="MobiDB-lite"/>
    </source>
</evidence>
<evidence type="ECO:0000256" key="2">
    <source>
        <dbReference type="ARBA" id="ARBA00022448"/>
    </source>
</evidence>
<evidence type="ECO:0000256" key="3">
    <source>
        <dbReference type="ARBA" id="ARBA00022741"/>
    </source>
</evidence>
<dbReference type="EMBL" id="BMWH01000042">
    <property type="protein sequence ID" value="GHA15933.1"/>
    <property type="molecule type" value="Genomic_DNA"/>
</dbReference>
<name>A0A918VNU4_9ACTN</name>
<reference evidence="7" key="2">
    <citation type="submission" date="2020-09" db="EMBL/GenBank/DDBJ databases">
        <authorList>
            <person name="Sun Q."/>
            <person name="Ohkuma M."/>
        </authorList>
    </citation>
    <scope>NUCLEOTIDE SEQUENCE</scope>
    <source>
        <strain evidence="7">JCM 5016</strain>
    </source>
</reference>
<dbReference type="AlphaFoldDB" id="A0A918VNU4"/>